<dbReference type="AlphaFoldDB" id="A0A7K0D2B6"/>
<proteinExistence type="predicted"/>
<sequence length="526" mass="53853">MTTESTNTGSQSAADGQSSVPDSAADRGNLRPSDAPVLGPRPVSRPEIDKHTARAFRRPDGQSGSFAPYTGTPQQQAAASELVNRPPDAVLAEAFGRPEGSGEFLQRDPDATGDAAAPTPPADPWRDPSAAARLGAPAVGTPQPERPQPGVKLTAREVLFGSRVAPKALAVLGVIALVIGVAGGLVGRFTAEATSVLTSKKVTLAQDSASGKPQGSVSKVVDAVMPAVVQIRETVGDNGALGSGVVIDGSGYIVTNNHVISMVAMDNTHHGKIQVTFSDGSRVPASLVGRDPKTDLAVLKVDNVKNLTVARLGKSDDVQVGDATLAIGSPLGLQKTVTAGIVSALHRAMVETPEAGDDTAGAFDAVQTDAAINHGNSGGALVDGQGRLIGINTAIRSESGGSVGLGFAIPVDLVKRVAQTIIHHGVIEHPWLGVSAKTKQVENDTLSGAAIADVVANSPAAKAGLTEGDVVVQVGDREVTEQAELTVAVMSQQIGQKVDLQIVRDGRRVTVPVTLESDRNAPKPAQ</sequence>
<evidence type="ECO:0000256" key="4">
    <source>
        <dbReference type="SAM" id="Phobius"/>
    </source>
</evidence>
<name>A0A7K0D2B6_9NOCA</name>
<dbReference type="GO" id="GO:0006508">
    <property type="term" value="P:proteolysis"/>
    <property type="evidence" value="ECO:0007669"/>
    <property type="project" value="UniProtKB-KW"/>
</dbReference>
<keyword evidence="7" id="KW-1185">Reference proteome</keyword>
<keyword evidence="2" id="KW-0378">Hydrolase</keyword>
<feature type="region of interest" description="Disordered" evidence="3">
    <location>
        <begin position="1"/>
        <end position="86"/>
    </location>
</feature>
<organism evidence="6 7">
    <name type="scientific">Nocardia macrotermitis</name>
    <dbReference type="NCBI Taxonomy" id="2585198"/>
    <lineage>
        <taxon>Bacteria</taxon>
        <taxon>Bacillati</taxon>
        <taxon>Actinomycetota</taxon>
        <taxon>Actinomycetes</taxon>
        <taxon>Mycobacteriales</taxon>
        <taxon>Nocardiaceae</taxon>
        <taxon>Nocardia</taxon>
    </lineage>
</organism>
<evidence type="ECO:0000256" key="1">
    <source>
        <dbReference type="ARBA" id="ARBA00022670"/>
    </source>
</evidence>
<feature type="compositionally biased region" description="Polar residues" evidence="3">
    <location>
        <begin position="1"/>
        <end position="21"/>
    </location>
</feature>
<evidence type="ECO:0000313" key="7">
    <source>
        <dbReference type="Proteomes" id="UP000438448"/>
    </source>
</evidence>
<dbReference type="GO" id="GO:0004252">
    <property type="term" value="F:serine-type endopeptidase activity"/>
    <property type="evidence" value="ECO:0007669"/>
    <property type="project" value="InterPro"/>
</dbReference>
<evidence type="ECO:0000256" key="3">
    <source>
        <dbReference type="SAM" id="MobiDB-lite"/>
    </source>
</evidence>
<dbReference type="InterPro" id="IPR036034">
    <property type="entry name" value="PDZ_sf"/>
</dbReference>
<comment type="caution">
    <text evidence="6">The sequence shown here is derived from an EMBL/GenBank/DDBJ whole genome shotgun (WGS) entry which is preliminary data.</text>
</comment>
<dbReference type="EMBL" id="WEGK01000005">
    <property type="protein sequence ID" value="MQY19866.1"/>
    <property type="molecule type" value="Genomic_DNA"/>
</dbReference>
<evidence type="ECO:0000259" key="5">
    <source>
        <dbReference type="PROSITE" id="PS50106"/>
    </source>
</evidence>
<dbReference type="Proteomes" id="UP000438448">
    <property type="component" value="Unassembled WGS sequence"/>
</dbReference>
<dbReference type="PANTHER" id="PTHR43343:SF3">
    <property type="entry name" value="PROTEASE DO-LIKE 8, CHLOROPLASTIC"/>
    <property type="match status" value="1"/>
</dbReference>
<dbReference type="PANTHER" id="PTHR43343">
    <property type="entry name" value="PEPTIDASE S12"/>
    <property type="match status" value="1"/>
</dbReference>
<dbReference type="InterPro" id="IPR001478">
    <property type="entry name" value="PDZ"/>
</dbReference>
<feature type="domain" description="PDZ" evidence="5">
    <location>
        <begin position="410"/>
        <end position="506"/>
    </location>
</feature>
<dbReference type="Pfam" id="PF13180">
    <property type="entry name" value="PDZ_2"/>
    <property type="match status" value="1"/>
</dbReference>
<feature type="transmembrane region" description="Helical" evidence="4">
    <location>
        <begin position="169"/>
        <end position="191"/>
    </location>
</feature>
<dbReference type="InterPro" id="IPR001940">
    <property type="entry name" value="Peptidase_S1C"/>
</dbReference>
<dbReference type="PROSITE" id="PS50106">
    <property type="entry name" value="PDZ"/>
    <property type="match status" value="1"/>
</dbReference>
<dbReference type="InterPro" id="IPR009003">
    <property type="entry name" value="Peptidase_S1_PA"/>
</dbReference>
<reference evidence="6 7" key="1">
    <citation type="submission" date="2019-10" db="EMBL/GenBank/DDBJ databases">
        <title>Nocardia macrotermitis sp. nov. and Nocardia aurantia sp. nov., isolated from the gut of fungus growing-termite Macrotermes natalensis.</title>
        <authorList>
            <person name="Benndorf R."/>
            <person name="Schwitalla J."/>
            <person name="Martin K."/>
            <person name="De Beer W."/>
            <person name="Kaster A.-K."/>
            <person name="Vollmers J."/>
            <person name="Poulsen M."/>
            <person name="Beemelmanns C."/>
        </authorList>
    </citation>
    <scope>NUCLEOTIDE SEQUENCE [LARGE SCALE GENOMIC DNA]</scope>
    <source>
        <strain evidence="6 7">RB20</strain>
    </source>
</reference>
<keyword evidence="4" id="KW-0812">Transmembrane</keyword>
<dbReference type="Pfam" id="PF13365">
    <property type="entry name" value="Trypsin_2"/>
    <property type="match status" value="1"/>
</dbReference>
<gene>
    <name evidence="6" type="ORF">NRB20_29610</name>
</gene>
<feature type="region of interest" description="Disordered" evidence="3">
    <location>
        <begin position="99"/>
        <end position="150"/>
    </location>
</feature>
<dbReference type="SUPFAM" id="SSF50494">
    <property type="entry name" value="Trypsin-like serine proteases"/>
    <property type="match status" value="1"/>
</dbReference>
<dbReference type="Gene3D" id="2.40.10.120">
    <property type="match status" value="1"/>
</dbReference>
<dbReference type="Gene3D" id="2.30.42.10">
    <property type="match status" value="1"/>
</dbReference>
<keyword evidence="4" id="KW-1133">Transmembrane helix</keyword>
<dbReference type="InterPro" id="IPR051201">
    <property type="entry name" value="Chloro_Bact_Ser_Proteases"/>
</dbReference>
<keyword evidence="4" id="KW-0472">Membrane</keyword>
<dbReference type="RefSeq" id="WP_319944911.1">
    <property type="nucleotide sequence ID" value="NZ_WEGK01000005.1"/>
</dbReference>
<feature type="compositionally biased region" description="Basic and acidic residues" evidence="3">
    <location>
        <begin position="44"/>
        <end position="60"/>
    </location>
</feature>
<accession>A0A7K0D2B6</accession>
<evidence type="ECO:0000256" key="2">
    <source>
        <dbReference type="ARBA" id="ARBA00022801"/>
    </source>
</evidence>
<dbReference type="PRINTS" id="PR00834">
    <property type="entry name" value="PROTEASES2C"/>
</dbReference>
<dbReference type="SUPFAM" id="SSF50156">
    <property type="entry name" value="PDZ domain-like"/>
    <property type="match status" value="1"/>
</dbReference>
<dbReference type="SMART" id="SM00228">
    <property type="entry name" value="PDZ"/>
    <property type="match status" value="1"/>
</dbReference>
<protein>
    <recommendedName>
        <fullName evidence="5">PDZ domain-containing protein</fullName>
    </recommendedName>
</protein>
<evidence type="ECO:0000313" key="6">
    <source>
        <dbReference type="EMBL" id="MQY19866.1"/>
    </source>
</evidence>
<keyword evidence="1" id="KW-0645">Protease</keyword>